<comment type="caution">
    <text evidence="2">The sequence shown here is derived from an EMBL/GenBank/DDBJ whole genome shotgun (WGS) entry which is preliminary data.</text>
</comment>
<name>A0A8H3D896_9AGAM</name>
<evidence type="ECO:0000313" key="2">
    <source>
        <dbReference type="EMBL" id="CAE6517317.1"/>
    </source>
</evidence>
<evidence type="ECO:0000313" key="3">
    <source>
        <dbReference type="Proteomes" id="UP000663850"/>
    </source>
</evidence>
<accession>A0A8H3D896</accession>
<organism evidence="2 3">
    <name type="scientific">Rhizoctonia solani</name>
    <dbReference type="NCBI Taxonomy" id="456999"/>
    <lineage>
        <taxon>Eukaryota</taxon>
        <taxon>Fungi</taxon>
        <taxon>Dikarya</taxon>
        <taxon>Basidiomycota</taxon>
        <taxon>Agaricomycotina</taxon>
        <taxon>Agaricomycetes</taxon>
        <taxon>Cantharellales</taxon>
        <taxon>Ceratobasidiaceae</taxon>
        <taxon>Rhizoctonia</taxon>
    </lineage>
</organism>
<gene>
    <name evidence="2" type="ORF">RDB_LOCUS113819</name>
</gene>
<feature type="compositionally biased region" description="Low complexity" evidence="1">
    <location>
        <begin position="515"/>
        <end position="530"/>
    </location>
</feature>
<evidence type="ECO:0000256" key="1">
    <source>
        <dbReference type="SAM" id="MobiDB-lite"/>
    </source>
</evidence>
<feature type="region of interest" description="Disordered" evidence="1">
    <location>
        <begin position="471"/>
        <end position="546"/>
    </location>
</feature>
<dbReference type="Proteomes" id="UP000663850">
    <property type="component" value="Unassembled WGS sequence"/>
</dbReference>
<feature type="region of interest" description="Disordered" evidence="1">
    <location>
        <begin position="612"/>
        <end position="637"/>
    </location>
</feature>
<proteinExistence type="predicted"/>
<dbReference type="AlphaFoldDB" id="A0A8H3D896"/>
<feature type="compositionally biased region" description="Acidic residues" evidence="1">
    <location>
        <begin position="618"/>
        <end position="629"/>
    </location>
</feature>
<protein>
    <submittedName>
        <fullName evidence="2">Uncharacterized protein</fullName>
    </submittedName>
</protein>
<sequence>MPTSNDTEADVQQAAESTFIGLFRVPLDQMLPHPKQRLLNLVWVEDLREKIENKGLDRVGFPVRGILTDRHDIDEATLEEARKATKKVLILPSHLRIHVFDGQHRLEAYQRMTVEDDKATRFWFAKIYKKRLETDHPAEFLTLIHGANEVVPKLPVQDADRFLALFELRQLLENRRISKAQFDTNKDRLQAPDVEVRRGINNLIRHESLRNAVYRALQYPYIRVHFRAPSWRKLTTGHFYQLAADLVDEMVYQSKFVVHDWLNPPSNILGARARLCTVEKLHGLKDKKNGKHPWASAEGGISGVLDRYSAGRRKFCSKLKHKKEDPWSLPDVILTPSVLTSHHVEQPLKDMRTIAQHIIQRIWLNRKMLLQELQSVKIEELKNSTQDQYQALLDCGAQWWMLLRMFKTTRFKGPFCLNVSKEFLNRSTPHSDISLLSAEHNNANKKLGISEFEEGAANKRASGRVGLKITAEQSQQHQPKGDRSSRQTTQPVKERVRARKEHPVDVQVEGNVAMGEDSGNKSGSDSGSDDIYQPSPVNRAGTTRPNSMTIASATISATVSDQILTRLSSIERLTGKLSGEEEGALIETLDLIMEAKELGMMNQVLDASNIQGRRDANYSDDGDEDEDEAKELMEHLI</sequence>
<reference evidence="2" key="1">
    <citation type="submission" date="2021-01" db="EMBL/GenBank/DDBJ databases">
        <authorList>
            <person name="Kaushik A."/>
        </authorList>
    </citation>
    <scope>NUCLEOTIDE SEQUENCE</scope>
    <source>
        <strain evidence="2">Type strain: AG8-Rh-89/</strain>
    </source>
</reference>
<dbReference type="EMBL" id="CAJMWZ010006184">
    <property type="protein sequence ID" value="CAE6517317.1"/>
    <property type="molecule type" value="Genomic_DNA"/>
</dbReference>